<dbReference type="eggNOG" id="COG2411">
    <property type="taxonomic scope" value="Bacteria"/>
</dbReference>
<gene>
    <name evidence="1" type="ORF">DSM3645_17435</name>
</gene>
<dbReference type="SUPFAM" id="SSF46785">
    <property type="entry name" value="Winged helix' DNA-binding domain"/>
    <property type="match status" value="1"/>
</dbReference>
<accession>A3ZNQ9</accession>
<protein>
    <recommendedName>
        <fullName evidence="3">ASCH domain-containing protein</fullName>
    </recommendedName>
</protein>
<evidence type="ECO:0008006" key="3">
    <source>
        <dbReference type="Google" id="ProtNLM"/>
    </source>
</evidence>
<organism evidence="1 2">
    <name type="scientific">Blastopirellula marina DSM 3645</name>
    <dbReference type="NCBI Taxonomy" id="314230"/>
    <lineage>
        <taxon>Bacteria</taxon>
        <taxon>Pseudomonadati</taxon>
        <taxon>Planctomycetota</taxon>
        <taxon>Planctomycetia</taxon>
        <taxon>Pirellulales</taxon>
        <taxon>Pirellulaceae</taxon>
        <taxon>Blastopirellula</taxon>
    </lineage>
</organism>
<dbReference type="Gene3D" id="2.30.130.30">
    <property type="entry name" value="Hypothetical protein"/>
    <property type="match status" value="1"/>
</dbReference>
<comment type="caution">
    <text evidence="1">The sequence shown here is derived from an EMBL/GenBank/DDBJ whole genome shotgun (WGS) entry which is preliminary data.</text>
</comment>
<dbReference type="InterPro" id="IPR036390">
    <property type="entry name" value="WH_DNA-bd_sf"/>
</dbReference>
<dbReference type="AlphaFoldDB" id="A3ZNQ9"/>
<name>A3ZNQ9_9BACT</name>
<evidence type="ECO:0000313" key="1">
    <source>
        <dbReference type="EMBL" id="EAQ81957.1"/>
    </source>
</evidence>
<sequence length="239" mass="26805">MISEAWPNGDGLTEVKSILYDLDILVHVPLEVSGDFLFGFFVLFKQHILEQIAAGKVTLAFRRWKRPTVKVGGTLTTAIGVLAIEEVKPIQPQQINERQAAQAGFDSLADLRANLTTQRDAPLYRIRFRLAGEDPRIALRRDDDLTAEDLALLLKKLGRYDAASKQGAWTERVLTMIDRQPKTKAGDLADLLRVDKEWLKLNIRKLKQLGLTESLTPGYRISPRGAALLDHLKQQAQDA</sequence>
<dbReference type="STRING" id="314230.DSM3645_17435"/>
<dbReference type="HOGENOM" id="CLU_092016_0_0_0"/>
<reference evidence="1 2" key="1">
    <citation type="submission" date="2006-02" db="EMBL/GenBank/DDBJ databases">
        <authorList>
            <person name="Amann R."/>
            <person name="Ferriera S."/>
            <person name="Johnson J."/>
            <person name="Kravitz S."/>
            <person name="Halpern A."/>
            <person name="Remington K."/>
            <person name="Beeson K."/>
            <person name="Tran B."/>
            <person name="Rogers Y.-H."/>
            <person name="Friedman R."/>
            <person name="Venter J.C."/>
        </authorList>
    </citation>
    <scope>NUCLEOTIDE SEQUENCE [LARGE SCALE GENOMIC DNA]</scope>
    <source>
        <strain evidence="1 2">DSM 3645</strain>
    </source>
</reference>
<proteinExistence type="predicted"/>
<dbReference type="EMBL" id="AANZ01000003">
    <property type="protein sequence ID" value="EAQ81957.1"/>
    <property type="molecule type" value="Genomic_DNA"/>
</dbReference>
<evidence type="ECO:0000313" key="2">
    <source>
        <dbReference type="Proteomes" id="UP000004358"/>
    </source>
</evidence>
<dbReference type="Proteomes" id="UP000004358">
    <property type="component" value="Unassembled WGS sequence"/>
</dbReference>